<sequence length="159" mass="17583">MDKATLLAEVICQVKQMKKAATEASEGLLIPLDADEVRVEALDEGARDGTYSFRASICCDYRPELISDLRRTLDAVKLTIVKAEISTLGSRVKNVFVFTSGRESNCRNAESRELIVSSVHQALTSILDKVSASPEYSPRSTLPNKRRRVSFFDYSSSSS</sequence>
<name>A0ABC8RTI7_9AQUA</name>
<comment type="caution">
    <text evidence="2">The sequence shown here is derived from an EMBL/GenBank/DDBJ whole genome shotgun (WGS) entry which is preliminary data.</text>
</comment>
<dbReference type="PANTHER" id="PTHR45844:SF9">
    <property type="entry name" value="OS09G0463900 PROTEIN"/>
    <property type="match status" value="1"/>
</dbReference>
<keyword evidence="3" id="KW-1185">Reference proteome</keyword>
<proteinExistence type="predicted"/>
<dbReference type="GO" id="GO:0003677">
    <property type="term" value="F:DNA binding"/>
    <property type="evidence" value="ECO:0007669"/>
    <property type="project" value="UniProtKB-KW"/>
</dbReference>
<keyword evidence="1" id="KW-0238">DNA-binding</keyword>
<evidence type="ECO:0008006" key="4">
    <source>
        <dbReference type="Google" id="ProtNLM"/>
    </source>
</evidence>
<dbReference type="EMBL" id="CAUOFW020001725">
    <property type="protein sequence ID" value="CAK9148147.1"/>
    <property type="molecule type" value="Genomic_DNA"/>
</dbReference>
<evidence type="ECO:0000256" key="1">
    <source>
        <dbReference type="ARBA" id="ARBA00023125"/>
    </source>
</evidence>
<dbReference type="GO" id="GO:0006355">
    <property type="term" value="P:regulation of DNA-templated transcription"/>
    <property type="evidence" value="ECO:0007669"/>
    <property type="project" value="UniProtKB-ARBA"/>
</dbReference>
<dbReference type="AlphaFoldDB" id="A0ABC8RTI7"/>
<dbReference type="Proteomes" id="UP001642360">
    <property type="component" value="Unassembled WGS sequence"/>
</dbReference>
<dbReference type="CDD" id="cd04873">
    <property type="entry name" value="ACT_UUR-ACR-like"/>
    <property type="match status" value="1"/>
</dbReference>
<reference evidence="2 3" key="1">
    <citation type="submission" date="2024-02" db="EMBL/GenBank/DDBJ databases">
        <authorList>
            <person name="Vignale AGUSTIN F."/>
            <person name="Sosa J E."/>
            <person name="Modenutti C."/>
        </authorList>
    </citation>
    <scope>NUCLEOTIDE SEQUENCE [LARGE SCALE GENOMIC DNA]</scope>
</reference>
<evidence type="ECO:0000313" key="2">
    <source>
        <dbReference type="EMBL" id="CAK9148147.1"/>
    </source>
</evidence>
<dbReference type="PANTHER" id="PTHR45844">
    <property type="entry name" value="TRANSCRIPTION FACTOR BHLH30"/>
    <property type="match status" value="1"/>
</dbReference>
<accession>A0ABC8RTI7</accession>
<dbReference type="InterPro" id="IPR045847">
    <property type="entry name" value="AIG1-like"/>
</dbReference>
<gene>
    <name evidence="2" type="ORF">ILEXP_LOCUS16074</name>
</gene>
<evidence type="ECO:0000313" key="3">
    <source>
        <dbReference type="Proteomes" id="UP001642360"/>
    </source>
</evidence>
<protein>
    <recommendedName>
        <fullName evidence="4">Transcription factor bHLH30-like</fullName>
    </recommendedName>
</protein>
<organism evidence="2 3">
    <name type="scientific">Ilex paraguariensis</name>
    <name type="common">yerba mate</name>
    <dbReference type="NCBI Taxonomy" id="185542"/>
    <lineage>
        <taxon>Eukaryota</taxon>
        <taxon>Viridiplantae</taxon>
        <taxon>Streptophyta</taxon>
        <taxon>Embryophyta</taxon>
        <taxon>Tracheophyta</taxon>
        <taxon>Spermatophyta</taxon>
        <taxon>Magnoliopsida</taxon>
        <taxon>eudicotyledons</taxon>
        <taxon>Gunneridae</taxon>
        <taxon>Pentapetalae</taxon>
        <taxon>asterids</taxon>
        <taxon>campanulids</taxon>
        <taxon>Aquifoliales</taxon>
        <taxon>Aquifoliaceae</taxon>
        <taxon>Ilex</taxon>
    </lineage>
</organism>